<evidence type="ECO:0000313" key="1">
    <source>
        <dbReference type="EMBL" id="TYT75534.1"/>
    </source>
</evidence>
<evidence type="ECO:0000313" key="2">
    <source>
        <dbReference type="Proteomes" id="UP000321899"/>
    </source>
</evidence>
<dbReference type="AlphaFoldDB" id="A0A5Q4VCU7"/>
<keyword evidence="2" id="KW-1185">Reference proteome</keyword>
<dbReference type="EMBL" id="VDMB01000003">
    <property type="protein sequence ID" value="TYT75534.1"/>
    <property type="molecule type" value="Genomic_DNA"/>
</dbReference>
<protein>
    <submittedName>
        <fullName evidence="1">Uncharacterized protein</fullName>
    </submittedName>
</protein>
<accession>A0A5Q4VCU7</accession>
<organism evidence="1 2">
    <name type="scientific">Desulfobotulus mexicanus</name>
    <dbReference type="NCBI Taxonomy" id="2586642"/>
    <lineage>
        <taxon>Bacteria</taxon>
        <taxon>Pseudomonadati</taxon>
        <taxon>Thermodesulfobacteriota</taxon>
        <taxon>Desulfobacteria</taxon>
        <taxon>Desulfobacterales</taxon>
        <taxon>Desulfobacteraceae</taxon>
        <taxon>Desulfobotulus</taxon>
    </lineage>
</organism>
<sequence>MKTVDHRKKYIKRDRFDFEIGYLKKSPCLDCTKKESFPACLKKCPLLDAIQTELAAGLQLSRNNEESL</sequence>
<dbReference type="OrthoDB" id="5421632at2"/>
<gene>
    <name evidence="1" type="ORF">FIM25_03580</name>
</gene>
<proteinExistence type="predicted"/>
<dbReference type="Proteomes" id="UP000321899">
    <property type="component" value="Unassembled WGS sequence"/>
</dbReference>
<reference evidence="1 2" key="1">
    <citation type="submission" date="2019-06" db="EMBL/GenBank/DDBJ databases">
        <title>Desulfobotulus mexicanus sp. nov., a novel sulfate-reducing bacterium isolated from the sediment of an alkaline crater lake in Mexico.</title>
        <authorList>
            <person name="Hirschler-Rea A."/>
        </authorList>
    </citation>
    <scope>NUCLEOTIDE SEQUENCE [LARGE SCALE GENOMIC DNA]</scope>
    <source>
        <strain evidence="1 2">PAR22N</strain>
    </source>
</reference>
<dbReference type="RefSeq" id="WP_139446401.1">
    <property type="nucleotide sequence ID" value="NZ_VDMB01000003.1"/>
</dbReference>
<comment type="caution">
    <text evidence="1">The sequence shown here is derived from an EMBL/GenBank/DDBJ whole genome shotgun (WGS) entry which is preliminary data.</text>
</comment>
<name>A0A5Q4VCU7_9BACT</name>